<evidence type="ECO:0000256" key="1">
    <source>
        <dbReference type="ARBA" id="ARBA00023125"/>
    </source>
</evidence>
<dbReference type="Pfam" id="PF01939">
    <property type="entry name" value="NucS_C"/>
    <property type="match status" value="1"/>
</dbReference>
<proteinExistence type="predicted"/>
<dbReference type="OrthoDB" id="570199at2"/>
<dbReference type="Gene3D" id="3.40.1350.10">
    <property type="match status" value="1"/>
</dbReference>
<organism evidence="3 4">
    <name type="scientific">Posidoniimonas corsicana</name>
    <dbReference type="NCBI Taxonomy" id="1938618"/>
    <lineage>
        <taxon>Bacteria</taxon>
        <taxon>Pseudomonadati</taxon>
        <taxon>Planctomycetota</taxon>
        <taxon>Planctomycetia</taxon>
        <taxon>Pirellulales</taxon>
        <taxon>Lacipirellulaceae</taxon>
        <taxon>Posidoniimonas</taxon>
    </lineage>
</organism>
<dbReference type="GO" id="GO:0003677">
    <property type="term" value="F:DNA binding"/>
    <property type="evidence" value="ECO:0007669"/>
    <property type="project" value="UniProtKB-KW"/>
</dbReference>
<evidence type="ECO:0000313" key="4">
    <source>
        <dbReference type="Proteomes" id="UP000316714"/>
    </source>
</evidence>
<dbReference type="GO" id="GO:0004519">
    <property type="term" value="F:endonuclease activity"/>
    <property type="evidence" value="ECO:0007669"/>
    <property type="project" value="InterPro"/>
</dbReference>
<gene>
    <name evidence="3" type="ORF">KOR34_37390</name>
</gene>
<dbReference type="InterPro" id="IPR002793">
    <property type="entry name" value="Endonuclease_NucS"/>
</dbReference>
<evidence type="ECO:0000259" key="2">
    <source>
        <dbReference type="Pfam" id="PF01939"/>
    </source>
</evidence>
<dbReference type="Proteomes" id="UP000316714">
    <property type="component" value="Unassembled WGS sequence"/>
</dbReference>
<keyword evidence="4" id="KW-1185">Reference proteome</keyword>
<dbReference type="RefSeq" id="WP_146566902.1">
    <property type="nucleotide sequence ID" value="NZ_SIHJ01000002.1"/>
</dbReference>
<feature type="domain" description="Endonuclease NucS C-terminal" evidence="2">
    <location>
        <begin position="24"/>
        <end position="90"/>
    </location>
</feature>
<sequence length="359" mass="40619">MPIEVGIWRLGNTLSRIEFEPIESESKLEDTIAADLSVLSPGLMLLGRQIPTAHGKFIDLLAMDRDGNLVVIELKRNKTPREVVAQALDYASWVEGLSYDDIGDLYAAKNDGKELEVGFDETFSHSLPEDMNESHRMIIVASELDPSTERIITYLSGRYGVPINTVFFRYFRDNGSEYLTRSWLIDPQDAEVQTSKSSAKKRREPWNGRDFYVSLGEGPHQNWDDCRKYGFICGSGGKWYTQTLDALFLGARVFVNIPKQGYVGIGKVVGPSTPVRDFEVEVNGKTIPILDAPLAAQEMDRDQDNDELCAYLVRVEWIKTVPREEAYWEKGLFALQHTACKMTSSFTIERLTQHFGVED</sequence>
<comment type="caution">
    <text evidence="3">The sequence shown here is derived from an EMBL/GenBank/DDBJ whole genome shotgun (WGS) entry which is preliminary data.</text>
</comment>
<keyword evidence="1" id="KW-0238">DNA-binding</keyword>
<name>A0A5C5V7F5_9BACT</name>
<dbReference type="AlphaFoldDB" id="A0A5C5V7F5"/>
<dbReference type="EMBL" id="SIHJ01000002">
    <property type="protein sequence ID" value="TWT33903.1"/>
    <property type="molecule type" value="Genomic_DNA"/>
</dbReference>
<dbReference type="InterPro" id="IPR048301">
    <property type="entry name" value="NucS_C"/>
</dbReference>
<protein>
    <recommendedName>
        <fullName evidence="2">Endonuclease NucS C-terminal domain-containing protein</fullName>
    </recommendedName>
</protein>
<dbReference type="InterPro" id="IPR011856">
    <property type="entry name" value="tRNA_endonuc-like_dom_sf"/>
</dbReference>
<reference evidence="3 4" key="1">
    <citation type="submission" date="2019-02" db="EMBL/GenBank/DDBJ databases">
        <title>Deep-cultivation of Planctomycetes and their phenomic and genomic characterization uncovers novel biology.</title>
        <authorList>
            <person name="Wiegand S."/>
            <person name="Jogler M."/>
            <person name="Boedeker C."/>
            <person name="Pinto D."/>
            <person name="Vollmers J."/>
            <person name="Rivas-Marin E."/>
            <person name="Kohn T."/>
            <person name="Peeters S.H."/>
            <person name="Heuer A."/>
            <person name="Rast P."/>
            <person name="Oberbeckmann S."/>
            <person name="Bunk B."/>
            <person name="Jeske O."/>
            <person name="Meyerdierks A."/>
            <person name="Storesund J.E."/>
            <person name="Kallscheuer N."/>
            <person name="Luecker S."/>
            <person name="Lage O.M."/>
            <person name="Pohl T."/>
            <person name="Merkel B.J."/>
            <person name="Hornburger P."/>
            <person name="Mueller R.-W."/>
            <person name="Bruemmer F."/>
            <person name="Labrenz M."/>
            <person name="Spormann A.M."/>
            <person name="Op Den Camp H."/>
            <person name="Overmann J."/>
            <person name="Amann R."/>
            <person name="Jetten M.S.M."/>
            <person name="Mascher T."/>
            <person name="Medema M.H."/>
            <person name="Devos D.P."/>
            <person name="Kaster A.-K."/>
            <person name="Ovreas L."/>
            <person name="Rohde M."/>
            <person name="Galperin M.Y."/>
            <person name="Jogler C."/>
        </authorList>
    </citation>
    <scope>NUCLEOTIDE SEQUENCE [LARGE SCALE GENOMIC DNA]</scope>
    <source>
        <strain evidence="3 4">KOR34</strain>
    </source>
</reference>
<evidence type="ECO:0000313" key="3">
    <source>
        <dbReference type="EMBL" id="TWT33903.1"/>
    </source>
</evidence>
<dbReference type="CDD" id="cd22341">
    <property type="entry name" value="NucS-like"/>
    <property type="match status" value="1"/>
</dbReference>
<accession>A0A5C5V7F5</accession>